<dbReference type="AlphaFoldDB" id="W4P8Z0"/>
<gene>
    <name evidence="1" type="ORF">JCM6292_2205</name>
</gene>
<protein>
    <submittedName>
        <fullName evidence="1">Uncharacterized protein</fullName>
    </submittedName>
</protein>
<dbReference type="EMBL" id="BAIQ01000023">
    <property type="protein sequence ID" value="GAE15858.1"/>
    <property type="molecule type" value="Genomic_DNA"/>
</dbReference>
<evidence type="ECO:0000313" key="2">
    <source>
        <dbReference type="Proteomes" id="UP000018861"/>
    </source>
</evidence>
<reference evidence="1 2" key="1">
    <citation type="journal article" date="2014" name="Genome Announc.">
        <title>Draft Genome Sequences of Three Strains of Bacteroides pyogenes Isolated from a Cat and Swine.</title>
        <authorList>
            <person name="Sakamoto M."/>
            <person name="Oshima K."/>
            <person name="Suda W."/>
            <person name="Kitamura K."/>
            <person name="Iida T."/>
            <person name="Hattori M."/>
            <person name="Ohkuma M."/>
        </authorList>
    </citation>
    <scope>NUCLEOTIDE SEQUENCE [LARGE SCALE GENOMIC DNA]</scope>
    <source>
        <strain evidence="1 2">JCM 6292</strain>
    </source>
</reference>
<accession>W4P8Z0</accession>
<proteinExistence type="predicted"/>
<comment type="caution">
    <text evidence="1">The sequence shown here is derived from an EMBL/GenBank/DDBJ whole genome shotgun (WGS) entry which is preliminary data.</text>
</comment>
<name>W4P8Z0_9BACE</name>
<evidence type="ECO:0000313" key="1">
    <source>
        <dbReference type="EMBL" id="GAE15858.1"/>
    </source>
</evidence>
<dbReference type="Proteomes" id="UP000018861">
    <property type="component" value="Unassembled WGS sequence"/>
</dbReference>
<organism evidence="1 2">
    <name type="scientific">Bacteroides pyogenes JCM 6292</name>
    <dbReference type="NCBI Taxonomy" id="1235809"/>
    <lineage>
        <taxon>Bacteria</taxon>
        <taxon>Pseudomonadati</taxon>
        <taxon>Bacteroidota</taxon>
        <taxon>Bacteroidia</taxon>
        <taxon>Bacteroidales</taxon>
        <taxon>Bacteroidaceae</taxon>
        <taxon>Bacteroides</taxon>
    </lineage>
</organism>
<sequence>MDKFRKVQLNELKSVLTFKIDLFICSSSFDERCLILINTLDLDLVERIRICHFENNYIVSENNLDKMKAISPEKVETLILKKHNPIAVYDMFYSLLSSIPSDSTIIVDTTTLTRENLLILSRILFDKFQNIQSYFLYTPSSAYYEQNMKPEDIWLSKGVRDIRTVLGYSGDFSAMKELLLIVLVGFEYERAETLIEIFEPSKLYIGQAFDSTSINSELAKINDCHFQKLKMTNPHCIPFSFSCIDIETTKESLEDIIVENREKYNIVISPMSNKISTISCAITALTHPDIQVCYASTNQYNIDIAYSPCDYVYLLKLNNYY</sequence>